<sequence>MPPRLTDEGGVHAQVQNLETKIHATTLRDGDESRSVSRLEFGTDRSRVNDPWVNSCCFGMTFLFCFEEPTVGSCIAHCTLHVARCPLPKDNGPPLSTCKGERCSGVPASIGTAICDQNQTHARAKAMLDVQWIPITSTDNVWQQFSHFQ</sequence>
<dbReference type="HOGENOM" id="CLU_1749353_0_0_1"/>
<dbReference type="InParanoid" id="G2Y2Y4"/>
<evidence type="ECO:0000313" key="2">
    <source>
        <dbReference type="Proteomes" id="UP000008177"/>
    </source>
</evidence>
<reference evidence="2" key="1">
    <citation type="journal article" date="2011" name="PLoS Genet.">
        <title>Genomic analysis of the necrotrophic fungal pathogens Sclerotinia sclerotiorum and Botrytis cinerea.</title>
        <authorList>
            <person name="Amselem J."/>
            <person name="Cuomo C.A."/>
            <person name="van Kan J.A."/>
            <person name="Viaud M."/>
            <person name="Benito E.P."/>
            <person name="Couloux A."/>
            <person name="Coutinho P.M."/>
            <person name="de Vries R.P."/>
            <person name="Dyer P.S."/>
            <person name="Fillinger S."/>
            <person name="Fournier E."/>
            <person name="Gout L."/>
            <person name="Hahn M."/>
            <person name="Kohn L."/>
            <person name="Lapalu N."/>
            <person name="Plummer K.M."/>
            <person name="Pradier J.M."/>
            <person name="Quevillon E."/>
            <person name="Sharon A."/>
            <person name="Simon A."/>
            <person name="ten Have A."/>
            <person name="Tudzynski B."/>
            <person name="Tudzynski P."/>
            <person name="Wincker P."/>
            <person name="Andrew M."/>
            <person name="Anthouard V."/>
            <person name="Beever R.E."/>
            <person name="Beffa R."/>
            <person name="Benoit I."/>
            <person name="Bouzid O."/>
            <person name="Brault B."/>
            <person name="Chen Z."/>
            <person name="Choquer M."/>
            <person name="Collemare J."/>
            <person name="Cotton P."/>
            <person name="Danchin E.G."/>
            <person name="Da Silva C."/>
            <person name="Gautier A."/>
            <person name="Giraud C."/>
            <person name="Giraud T."/>
            <person name="Gonzalez C."/>
            <person name="Grossetete S."/>
            <person name="Guldener U."/>
            <person name="Henrissat B."/>
            <person name="Howlett B.J."/>
            <person name="Kodira C."/>
            <person name="Kretschmer M."/>
            <person name="Lappartient A."/>
            <person name="Leroch M."/>
            <person name="Levis C."/>
            <person name="Mauceli E."/>
            <person name="Neuveglise C."/>
            <person name="Oeser B."/>
            <person name="Pearson M."/>
            <person name="Poulain J."/>
            <person name="Poussereau N."/>
            <person name="Quesneville H."/>
            <person name="Rascle C."/>
            <person name="Schumacher J."/>
            <person name="Segurens B."/>
            <person name="Sexton A."/>
            <person name="Silva E."/>
            <person name="Sirven C."/>
            <person name="Soanes D.M."/>
            <person name="Talbot N.J."/>
            <person name="Templeton M."/>
            <person name="Yandava C."/>
            <person name="Yarden O."/>
            <person name="Zeng Q."/>
            <person name="Rollins J.A."/>
            <person name="Lebrun M.H."/>
            <person name="Dickman M."/>
        </authorList>
    </citation>
    <scope>NUCLEOTIDE SEQUENCE [LARGE SCALE GENOMIC DNA]</scope>
    <source>
        <strain evidence="2">T4</strain>
    </source>
</reference>
<gene>
    <name evidence="1" type="ORF">BofuT4_P039260.1</name>
</gene>
<name>G2Y2Y4_BOTF4</name>
<dbReference type="AlphaFoldDB" id="G2Y2Y4"/>
<organism evidence="1 2">
    <name type="scientific">Botryotinia fuckeliana (strain T4)</name>
    <name type="common">Noble rot fungus</name>
    <name type="synonym">Botrytis cinerea</name>
    <dbReference type="NCBI Taxonomy" id="999810"/>
    <lineage>
        <taxon>Eukaryota</taxon>
        <taxon>Fungi</taxon>
        <taxon>Dikarya</taxon>
        <taxon>Ascomycota</taxon>
        <taxon>Pezizomycotina</taxon>
        <taxon>Leotiomycetes</taxon>
        <taxon>Helotiales</taxon>
        <taxon>Sclerotiniaceae</taxon>
        <taxon>Botrytis</taxon>
    </lineage>
</organism>
<proteinExistence type="predicted"/>
<dbReference type="EMBL" id="FQ790285">
    <property type="protein sequence ID" value="CCD47024.1"/>
    <property type="molecule type" value="Genomic_DNA"/>
</dbReference>
<evidence type="ECO:0000313" key="1">
    <source>
        <dbReference type="EMBL" id="CCD47024.1"/>
    </source>
</evidence>
<accession>G2Y2Y4</accession>
<dbReference type="Proteomes" id="UP000008177">
    <property type="component" value="Unplaced contigs"/>
</dbReference>
<protein>
    <submittedName>
        <fullName evidence="1">Uncharacterized protein</fullName>
    </submittedName>
</protein>